<name>A0A1M6JXR4_9FLAO</name>
<evidence type="ECO:0000313" key="2">
    <source>
        <dbReference type="EMBL" id="SHJ51442.1"/>
    </source>
</evidence>
<feature type="chain" id="PRO_5009918845" evidence="1">
    <location>
        <begin position="20"/>
        <end position="268"/>
    </location>
</feature>
<dbReference type="AlphaFoldDB" id="A0A1M6JXR4"/>
<dbReference type="RefSeq" id="WP_073219482.1">
    <property type="nucleotide sequence ID" value="NZ_FNNS01000019.1"/>
</dbReference>
<gene>
    <name evidence="2" type="ORF">SAMN04487908_11867</name>
</gene>
<keyword evidence="3" id="KW-1185">Reference proteome</keyword>
<protein>
    <submittedName>
        <fullName evidence="2">Uncharacterized protein</fullName>
    </submittedName>
</protein>
<proteinExistence type="predicted"/>
<organism evidence="2 3">
    <name type="scientific">Aequorivita viscosa</name>
    <dbReference type="NCBI Taxonomy" id="797419"/>
    <lineage>
        <taxon>Bacteria</taxon>
        <taxon>Pseudomonadati</taxon>
        <taxon>Bacteroidota</taxon>
        <taxon>Flavobacteriia</taxon>
        <taxon>Flavobacteriales</taxon>
        <taxon>Flavobacteriaceae</taxon>
        <taxon>Aequorivita</taxon>
    </lineage>
</organism>
<keyword evidence="1" id="KW-0732">Signal</keyword>
<feature type="signal peptide" evidence="1">
    <location>
        <begin position="1"/>
        <end position="19"/>
    </location>
</feature>
<dbReference type="EMBL" id="FQYV01000018">
    <property type="protein sequence ID" value="SHJ51442.1"/>
    <property type="molecule type" value="Genomic_DNA"/>
</dbReference>
<accession>A0A1M6JXR4</accession>
<reference evidence="3" key="1">
    <citation type="submission" date="2016-11" db="EMBL/GenBank/DDBJ databases">
        <authorList>
            <person name="Varghese N."/>
            <person name="Submissions S."/>
        </authorList>
    </citation>
    <scope>NUCLEOTIDE SEQUENCE [LARGE SCALE GENOMIC DNA]</scope>
    <source>
        <strain evidence="3">DSM 26349</strain>
    </source>
</reference>
<evidence type="ECO:0000256" key="1">
    <source>
        <dbReference type="SAM" id="SignalP"/>
    </source>
</evidence>
<sequence>MKFLFLFILGIVLTLNLNAQVGIGTTTPSPAAMLEVSSQTDGAGAYKGIMPPRVPDVAARDGINTVATDEGLIVYVESIGCLQVYNGSGWESIHCVNTIGFTNLFQNFDMNTTWGYSSDVAFFDNGNKGFYGVTNSSNGGFSNITTLTNDFLGVLDLDDTEDGNGTIGYATITFNTIDVSAATGGVTISFDYDFFEFDNGDNAYYTVVIDGVDQTEVTLIEGITDLSLSGSISESVPGGTTLVALKIRVKQNGQADYAGFDNFALVAN</sequence>
<dbReference type="STRING" id="797419.SAMN05216556_11970"/>
<dbReference type="OrthoDB" id="1377352at2"/>
<dbReference type="Proteomes" id="UP000184172">
    <property type="component" value="Unassembled WGS sequence"/>
</dbReference>
<evidence type="ECO:0000313" key="3">
    <source>
        <dbReference type="Proteomes" id="UP000184172"/>
    </source>
</evidence>